<keyword evidence="3" id="KW-1185">Reference proteome</keyword>
<feature type="domain" description="PilZ" evidence="1">
    <location>
        <begin position="13"/>
        <end position="101"/>
    </location>
</feature>
<evidence type="ECO:0000313" key="2">
    <source>
        <dbReference type="EMBL" id="MCI4684269.1"/>
    </source>
</evidence>
<accession>A0ABS9Z997</accession>
<dbReference type="Proteomes" id="UP001139104">
    <property type="component" value="Unassembled WGS sequence"/>
</dbReference>
<dbReference type="SUPFAM" id="SSF141371">
    <property type="entry name" value="PilZ domain-like"/>
    <property type="match status" value="2"/>
</dbReference>
<organism evidence="2 3">
    <name type="scientific">Candidatus Rhodoblastus alkanivorans</name>
    <dbReference type="NCBI Taxonomy" id="2954117"/>
    <lineage>
        <taxon>Bacteria</taxon>
        <taxon>Pseudomonadati</taxon>
        <taxon>Pseudomonadota</taxon>
        <taxon>Alphaproteobacteria</taxon>
        <taxon>Hyphomicrobiales</taxon>
        <taxon>Rhodoblastaceae</taxon>
        <taxon>Rhodoblastus</taxon>
    </lineage>
</organism>
<comment type="caution">
    <text evidence="2">The sequence shown here is derived from an EMBL/GenBank/DDBJ whole genome shotgun (WGS) entry which is preliminary data.</text>
</comment>
<proteinExistence type="predicted"/>
<gene>
    <name evidence="2" type="ORF">K2U94_16115</name>
</gene>
<dbReference type="Gene3D" id="2.40.10.220">
    <property type="entry name" value="predicted glycosyltransferase like domains"/>
    <property type="match status" value="1"/>
</dbReference>
<sequence length="201" mass="22452">MQVQAKITTEPHERRRHARVKLSLLGRYMLEDRREFPCQTIDVSVGGLALTAPVKGEIGERVVAYFDALGRIEGNIVRHLEHGFAMTAVLTTAKREKLVNQLTWLVNRETLGLPEDRRHERIIPKEINTIIRLPDGSTAPAKIVDISISGAAVTCTKGTPLGAMIQVGRRRARVVRVFDHGLALEFALPLSFDQFDENVVL</sequence>
<dbReference type="InterPro" id="IPR009875">
    <property type="entry name" value="PilZ_domain"/>
</dbReference>
<dbReference type="EMBL" id="JAIVFP010000001">
    <property type="protein sequence ID" value="MCI4684269.1"/>
    <property type="molecule type" value="Genomic_DNA"/>
</dbReference>
<evidence type="ECO:0000259" key="1">
    <source>
        <dbReference type="Pfam" id="PF07238"/>
    </source>
</evidence>
<feature type="domain" description="PilZ" evidence="1">
    <location>
        <begin position="116"/>
        <end position="194"/>
    </location>
</feature>
<dbReference type="RefSeq" id="WP_243068172.1">
    <property type="nucleotide sequence ID" value="NZ_JAIVFK010000035.1"/>
</dbReference>
<protein>
    <submittedName>
        <fullName evidence="2">PilZ domain-containing protein</fullName>
    </submittedName>
</protein>
<evidence type="ECO:0000313" key="3">
    <source>
        <dbReference type="Proteomes" id="UP001139104"/>
    </source>
</evidence>
<reference evidence="2" key="1">
    <citation type="journal article" date="2022" name="ISME J.">
        <title>Identification of active gaseous-alkane degraders at natural gas seeps.</title>
        <authorList>
            <person name="Farhan Ul Haque M."/>
            <person name="Hernandez M."/>
            <person name="Crombie A.T."/>
            <person name="Murrell J.C."/>
        </authorList>
    </citation>
    <scope>NUCLEOTIDE SEQUENCE</scope>
    <source>
        <strain evidence="2">PC2</strain>
    </source>
</reference>
<name>A0ABS9Z997_9HYPH</name>
<dbReference type="Pfam" id="PF07238">
    <property type="entry name" value="PilZ"/>
    <property type="match status" value="2"/>
</dbReference>